<dbReference type="AlphaFoldDB" id="A0A4Z2HFH6"/>
<feature type="compositionally biased region" description="Basic and acidic residues" evidence="1">
    <location>
        <begin position="58"/>
        <end position="67"/>
    </location>
</feature>
<evidence type="ECO:0000313" key="3">
    <source>
        <dbReference type="Proteomes" id="UP000314294"/>
    </source>
</evidence>
<proteinExistence type="predicted"/>
<dbReference type="EMBL" id="SRLO01000252">
    <property type="protein sequence ID" value="TNN64466.1"/>
    <property type="molecule type" value="Genomic_DNA"/>
</dbReference>
<name>A0A4Z2HFH6_9TELE</name>
<evidence type="ECO:0000313" key="2">
    <source>
        <dbReference type="EMBL" id="TNN64466.1"/>
    </source>
</evidence>
<dbReference type="Proteomes" id="UP000314294">
    <property type="component" value="Unassembled WGS sequence"/>
</dbReference>
<protein>
    <submittedName>
        <fullName evidence="2">Uncharacterized protein</fullName>
    </submittedName>
</protein>
<reference evidence="2 3" key="1">
    <citation type="submission" date="2019-03" db="EMBL/GenBank/DDBJ databases">
        <title>First draft genome of Liparis tanakae, snailfish: a comprehensive survey of snailfish specific genes.</title>
        <authorList>
            <person name="Kim W."/>
            <person name="Song I."/>
            <person name="Jeong J.-H."/>
            <person name="Kim D."/>
            <person name="Kim S."/>
            <person name="Ryu S."/>
            <person name="Song J.Y."/>
            <person name="Lee S.K."/>
        </authorList>
    </citation>
    <scope>NUCLEOTIDE SEQUENCE [LARGE SCALE GENOMIC DNA]</scope>
    <source>
        <tissue evidence="2">Muscle</tissue>
    </source>
</reference>
<feature type="region of interest" description="Disordered" evidence="1">
    <location>
        <begin position="48"/>
        <end position="67"/>
    </location>
</feature>
<gene>
    <name evidence="2" type="ORF">EYF80_025317</name>
</gene>
<feature type="region of interest" description="Disordered" evidence="1">
    <location>
        <begin position="76"/>
        <end position="105"/>
    </location>
</feature>
<accession>A0A4Z2HFH6</accession>
<evidence type="ECO:0000256" key="1">
    <source>
        <dbReference type="SAM" id="MobiDB-lite"/>
    </source>
</evidence>
<comment type="caution">
    <text evidence="2">The sequence shown here is derived from an EMBL/GenBank/DDBJ whole genome shotgun (WGS) entry which is preliminary data.</text>
</comment>
<organism evidence="2 3">
    <name type="scientific">Liparis tanakae</name>
    <name type="common">Tanaka's snailfish</name>
    <dbReference type="NCBI Taxonomy" id="230148"/>
    <lineage>
        <taxon>Eukaryota</taxon>
        <taxon>Metazoa</taxon>
        <taxon>Chordata</taxon>
        <taxon>Craniata</taxon>
        <taxon>Vertebrata</taxon>
        <taxon>Euteleostomi</taxon>
        <taxon>Actinopterygii</taxon>
        <taxon>Neopterygii</taxon>
        <taxon>Teleostei</taxon>
        <taxon>Neoteleostei</taxon>
        <taxon>Acanthomorphata</taxon>
        <taxon>Eupercaria</taxon>
        <taxon>Perciformes</taxon>
        <taxon>Cottioidei</taxon>
        <taxon>Cottales</taxon>
        <taxon>Liparidae</taxon>
        <taxon>Liparis</taxon>
    </lineage>
</organism>
<sequence length="105" mass="12367">MHGQPVKKPEEKLEVQHAGLEQNHNHRGPYTLVCGAQMYIPYYQMQAENGNHCKPPQHTREQLTDTEQSFRRIQLHERRPCQTLKRHPSMQPLQKETEQENTSPT</sequence>
<feature type="region of interest" description="Disordered" evidence="1">
    <location>
        <begin position="1"/>
        <end position="28"/>
    </location>
</feature>
<keyword evidence="3" id="KW-1185">Reference proteome</keyword>